<organism evidence="3 4">
    <name type="scientific">Noviherbaspirillum saxi</name>
    <dbReference type="NCBI Taxonomy" id="2320863"/>
    <lineage>
        <taxon>Bacteria</taxon>
        <taxon>Pseudomonadati</taxon>
        <taxon>Pseudomonadota</taxon>
        <taxon>Betaproteobacteria</taxon>
        <taxon>Burkholderiales</taxon>
        <taxon>Oxalobacteraceae</taxon>
        <taxon>Noviherbaspirillum</taxon>
    </lineage>
</organism>
<protein>
    <submittedName>
        <fullName evidence="3">Uncharacterized protein</fullName>
    </submittedName>
</protein>
<gene>
    <name evidence="3" type="ORF">D3871_25205</name>
</gene>
<name>A0A3A3FHI6_9BURK</name>
<evidence type="ECO:0000313" key="4">
    <source>
        <dbReference type="Proteomes" id="UP000265955"/>
    </source>
</evidence>
<keyword evidence="1" id="KW-0175">Coiled coil</keyword>
<reference evidence="4" key="1">
    <citation type="submission" date="2018-09" db="EMBL/GenBank/DDBJ databases">
        <authorList>
            <person name="Zhu H."/>
        </authorList>
    </citation>
    <scope>NUCLEOTIDE SEQUENCE [LARGE SCALE GENOMIC DNA]</scope>
    <source>
        <strain evidence="4">K1R23-30</strain>
    </source>
</reference>
<sequence length="76" mass="8788">MIVSNKELALRLDELENKAELMELKHDTFSHNTRVQLKQVFDAIRELMTPPAPSPKPDRLRCPGEKPNKPKAIKKR</sequence>
<feature type="compositionally biased region" description="Basic and acidic residues" evidence="2">
    <location>
        <begin position="56"/>
        <end position="68"/>
    </location>
</feature>
<evidence type="ECO:0000256" key="1">
    <source>
        <dbReference type="SAM" id="Coils"/>
    </source>
</evidence>
<dbReference type="EMBL" id="QYUO01000003">
    <property type="protein sequence ID" value="RJF91964.1"/>
    <property type="molecule type" value="Genomic_DNA"/>
</dbReference>
<feature type="region of interest" description="Disordered" evidence="2">
    <location>
        <begin position="48"/>
        <end position="76"/>
    </location>
</feature>
<proteinExistence type="predicted"/>
<evidence type="ECO:0000313" key="3">
    <source>
        <dbReference type="EMBL" id="RJF91964.1"/>
    </source>
</evidence>
<comment type="caution">
    <text evidence="3">The sequence shown here is derived from an EMBL/GenBank/DDBJ whole genome shotgun (WGS) entry which is preliminary data.</text>
</comment>
<evidence type="ECO:0000256" key="2">
    <source>
        <dbReference type="SAM" id="MobiDB-lite"/>
    </source>
</evidence>
<dbReference type="AlphaFoldDB" id="A0A3A3FHI6"/>
<dbReference type="Proteomes" id="UP000265955">
    <property type="component" value="Unassembled WGS sequence"/>
</dbReference>
<feature type="coiled-coil region" evidence="1">
    <location>
        <begin position="5"/>
        <end position="32"/>
    </location>
</feature>
<keyword evidence="4" id="KW-1185">Reference proteome</keyword>
<accession>A0A3A3FHI6</accession>